<keyword evidence="2" id="KW-1185">Reference proteome</keyword>
<organism evidence="1 2">
    <name type="scientific">Oopsacas minuta</name>
    <dbReference type="NCBI Taxonomy" id="111878"/>
    <lineage>
        <taxon>Eukaryota</taxon>
        <taxon>Metazoa</taxon>
        <taxon>Porifera</taxon>
        <taxon>Hexactinellida</taxon>
        <taxon>Hexasterophora</taxon>
        <taxon>Lyssacinosida</taxon>
        <taxon>Leucopsacidae</taxon>
        <taxon>Oopsacas</taxon>
    </lineage>
</organism>
<evidence type="ECO:0000313" key="2">
    <source>
        <dbReference type="Proteomes" id="UP001165289"/>
    </source>
</evidence>
<dbReference type="Proteomes" id="UP001165289">
    <property type="component" value="Unassembled WGS sequence"/>
</dbReference>
<dbReference type="AlphaFoldDB" id="A0AAV7KB23"/>
<evidence type="ECO:0000313" key="1">
    <source>
        <dbReference type="EMBL" id="KAI6658362.1"/>
    </source>
</evidence>
<protein>
    <submittedName>
        <fullName evidence="1">Uncharacterized protein</fullName>
    </submittedName>
</protein>
<reference evidence="1 2" key="1">
    <citation type="journal article" date="2023" name="BMC Biol.">
        <title>The compact genome of the sponge Oopsacas minuta (Hexactinellida) is lacking key metazoan core genes.</title>
        <authorList>
            <person name="Santini S."/>
            <person name="Schenkelaars Q."/>
            <person name="Jourda C."/>
            <person name="Duchesne M."/>
            <person name="Belahbib H."/>
            <person name="Rocher C."/>
            <person name="Selva M."/>
            <person name="Riesgo A."/>
            <person name="Vervoort M."/>
            <person name="Leys S.P."/>
            <person name="Kodjabachian L."/>
            <person name="Le Bivic A."/>
            <person name="Borchiellini C."/>
            <person name="Claverie J.M."/>
            <person name="Renard E."/>
        </authorList>
    </citation>
    <scope>NUCLEOTIDE SEQUENCE [LARGE SCALE GENOMIC DNA]</scope>
    <source>
        <strain evidence="1">SPO-2</strain>
    </source>
</reference>
<gene>
    <name evidence="1" type="ORF">LOD99_11068</name>
</gene>
<sequence>MCSPSFRDVRILFRSEKECLLKLAPRLTLKACLPSSLERQYMKLVLQAIHESTISALLFKMSNVVWLINLTLQIFSKSSLLYANVQCKCPYKRVSLNDSPAQPFGLTTIASPS</sequence>
<comment type="caution">
    <text evidence="1">The sequence shown here is derived from an EMBL/GenBank/DDBJ whole genome shotgun (WGS) entry which is preliminary data.</text>
</comment>
<accession>A0AAV7KB23</accession>
<name>A0AAV7KB23_9METZ</name>
<dbReference type="EMBL" id="JAKMXF010000094">
    <property type="protein sequence ID" value="KAI6658362.1"/>
    <property type="molecule type" value="Genomic_DNA"/>
</dbReference>
<proteinExistence type="predicted"/>